<dbReference type="OrthoDB" id="1730083at2"/>
<dbReference type="RefSeq" id="WP_013412781.1">
    <property type="nucleotide sequence ID" value="NC_014657.1"/>
</dbReference>
<name>E4Q5H5_CALOW</name>
<evidence type="ECO:0000256" key="1">
    <source>
        <dbReference type="SAM" id="Phobius"/>
    </source>
</evidence>
<dbReference type="AlphaFoldDB" id="E4Q5H5"/>
<keyword evidence="1" id="KW-0472">Membrane</keyword>
<dbReference type="KEGG" id="cow:Calow_1930"/>
<proteinExistence type="predicted"/>
<keyword evidence="3" id="KW-1185">Reference proteome</keyword>
<keyword evidence="1" id="KW-1133">Transmembrane helix</keyword>
<keyword evidence="1" id="KW-0812">Transmembrane</keyword>
<dbReference type="Proteomes" id="UP000006889">
    <property type="component" value="Chromosome"/>
</dbReference>
<gene>
    <name evidence="2" type="ordered locus">Calow_1930</name>
</gene>
<reference key="1">
    <citation type="submission" date="2010-09" db="EMBL/GenBank/DDBJ databases">
        <title>Complete sequence of Caldicellulosiruptor owensensis OL.</title>
        <authorList>
            <consortium name="US DOE Joint Genome Institute"/>
            <person name="Lucas S."/>
            <person name="Copeland A."/>
            <person name="Lapidus A."/>
            <person name="Cheng J.-F."/>
            <person name="Bruce D."/>
            <person name="Goodwin L."/>
            <person name="Pitluck S."/>
            <person name="Davenport K."/>
            <person name="Detter J.C."/>
            <person name="Han C."/>
            <person name="Tapia R."/>
            <person name="Land M."/>
            <person name="Hauser L."/>
            <person name="Chang Y.-J."/>
            <person name="Jeffries C."/>
            <person name="Kyrpides N."/>
            <person name="Ivanova N."/>
            <person name="Mikhailova N."/>
            <person name="Blumer-Schuette S.E."/>
            <person name="Kelly R.M."/>
            <person name="Woyke T."/>
        </authorList>
    </citation>
    <scope>NUCLEOTIDE SEQUENCE</scope>
    <source>
        <strain>OL</strain>
    </source>
</reference>
<feature type="transmembrane region" description="Helical" evidence="1">
    <location>
        <begin position="7"/>
        <end position="26"/>
    </location>
</feature>
<dbReference type="EMBL" id="CP002216">
    <property type="protein sequence ID" value="ADQ05459.1"/>
    <property type="molecule type" value="Genomic_DNA"/>
</dbReference>
<reference evidence="2 3" key="2">
    <citation type="journal article" date="2011" name="J. Bacteriol.">
        <title>Complete genome sequences for the anaerobic, extremely thermophilic plant biomass-degrading bacteria Caldicellulosiruptor hydrothermalis, Caldicellulosiruptor kristjanssonii, Caldicellulosiruptor kronotskyensis, Caldicellulosiruptor owensenis, and Caldicellulosiruptor lactoaceticus.</title>
        <authorList>
            <person name="Blumer-Schuette S.E."/>
            <person name="Ozdemir I."/>
            <person name="Mistry D."/>
            <person name="Lucas S."/>
            <person name="Lapidus A."/>
            <person name="Cheng J.F."/>
            <person name="Goodwin L.A."/>
            <person name="Pitluck S."/>
            <person name="Land M.L."/>
            <person name="Hauser L.J."/>
            <person name="Woyke T."/>
            <person name="Mikhailova N."/>
            <person name="Pati A."/>
            <person name="Kyrpides N.C."/>
            <person name="Ivanova N."/>
            <person name="Detter J.C."/>
            <person name="Walston-Davenport K."/>
            <person name="Han S."/>
            <person name="Adams M.W."/>
            <person name="Kelly R.M."/>
        </authorList>
    </citation>
    <scope>NUCLEOTIDE SEQUENCE [LARGE SCALE GENOMIC DNA]</scope>
    <source>
        <strain evidence="3">ATCC 700167 / DSM 13100 / OL</strain>
    </source>
</reference>
<evidence type="ECO:0000313" key="2">
    <source>
        <dbReference type="EMBL" id="ADQ05459.1"/>
    </source>
</evidence>
<protein>
    <submittedName>
        <fullName evidence="2">Uncharacterized protein</fullName>
    </submittedName>
</protein>
<sequence>MKKRKILVSIVSILVIFGAILIAISVKSNQQLNNEKDIKKTVIGALKIHEMLIYPAEYTKSPDIQIPQEVIDKKLKEVTQACEKYFSSKSGWLANRLSVYQQAVLAEAHPPTDMRTVENKITDVKFLEIKIEGDTATVVADVYAEGKSIGLALDTDKIPAPELNEITNAKGYKMSPEEQKKFAEKTEKLPKKIREYKGKSITRHYFNLAKENGEWKITSETFNFLPGYEP</sequence>
<accession>E4Q5H5</accession>
<dbReference type="HOGENOM" id="CLU_103661_0_0_9"/>
<evidence type="ECO:0000313" key="3">
    <source>
        <dbReference type="Proteomes" id="UP000006889"/>
    </source>
</evidence>
<organism evidence="2 3">
    <name type="scientific">Caldicellulosiruptor owensensis (strain ATCC 700167 / DSM 13100 / OL)</name>
    <dbReference type="NCBI Taxonomy" id="632518"/>
    <lineage>
        <taxon>Bacteria</taxon>
        <taxon>Bacillati</taxon>
        <taxon>Bacillota</taxon>
        <taxon>Bacillota incertae sedis</taxon>
        <taxon>Caldicellulosiruptorales</taxon>
        <taxon>Caldicellulosiruptoraceae</taxon>
        <taxon>Caldicellulosiruptor</taxon>
    </lineage>
</organism>